<evidence type="ECO:0000313" key="4">
    <source>
        <dbReference type="Proteomes" id="UP000053235"/>
    </source>
</evidence>
<feature type="transmembrane region" description="Helical" evidence="2">
    <location>
        <begin position="19"/>
        <end position="40"/>
    </location>
</feature>
<feature type="region of interest" description="Disordered" evidence="1">
    <location>
        <begin position="332"/>
        <end position="352"/>
    </location>
</feature>
<dbReference type="EMBL" id="CXWD01000005">
    <property type="protein sequence ID" value="CTQ67764.1"/>
    <property type="molecule type" value="Genomic_DNA"/>
</dbReference>
<keyword evidence="4" id="KW-1185">Reference proteome</keyword>
<dbReference type="STRING" id="388408.LAX5112_01510"/>
<feature type="transmembrane region" description="Helical" evidence="2">
    <location>
        <begin position="118"/>
        <end position="141"/>
    </location>
</feature>
<organism evidence="3 4">
    <name type="scientific">Roseibium alexandrii</name>
    <dbReference type="NCBI Taxonomy" id="388408"/>
    <lineage>
        <taxon>Bacteria</taxon>
        <taxon>Pseudomonadati</taxon>
        <taxon>Pseudomonadota</taxon>
        <taxon>Alphaproteobacteria</taxon>
        <taxon>Hyphomicrobiales</taxon>
        <taxon>Stappiaceae</taxon>
        <taxon>Roseibium</taxon>
    </lineage>
</organism>
<reference evidence="4" key="1">
    <citation type="submission" date="2015-07" db="EMBL/GenBank/DDBJ databases">
        <authorList>
            <person name="Rodrigo-Torres Lidia"/>
            <person name="Arahal R.David."/>
        </authorList>
    </citation>
    <scope>NUCLEOTIDE SEQUENCE [LARGE SCALE GENOMIC DNA]</scope>
    <source>
        <strain evidence="4">CECT 5112</strain>
    </source>
</reference>
<sequence length="352" mass="37466">MIHPDAVSDPLTGPLHRSFLVGCFFSGAVALFVLPLHLALAGAPHSAAVLMLAWMLGQWPLALYLSRSGNLERAITISSVLFAVFTGVICALTGGAQSFAVIWLLIPCLEAAFAGQRRTAVITTGFCAAVYAGLFFLPAGGPIAFGLPATLDPVATLAAVLYAGLLACRLISDRSRTKTLIKNATEDFQTMGQAVSGVVCEVQSNGDMRLLGGPARRLFGPAFASNDPDWIFTRLHVTDRPAYLTRLSEARHDGLASELVLRVRRFHEHMEENGAPNFTAMTVRLIPAQAFRAGARDQCETQPVLVAIDPVTSETGGGAPVEILDNIEQLPEFTPDVSSESIPAQTARAKSA</sequence>
<protein>
    <submittedName>
        <fullName evidence="3">Uncharacterized protein</fullName>
    </submittedName>
</protein>
<proteinExistence type="predicted"/>
<dbReference type="AlphaFoldDB" id="A0A0M7A1X2"/>
<name>A0A0M7A1X2_9HYPH</name>
<evidence type="ECO:0000256" key="2">
    <source>
        <dbReference type="SAM" id="Phobius"/>
    </source>
</evidence>
<evidence type="ECO:0000256" key="1">
    <source>
        <dbReference type="SAM" id="MobiDB-lite"/>
    </source>
</evidence>
<keyword evidence="2" id="KW-0812">Transmembrane</keyword>
<feature type="transmembrane region" description="Helical" evidence="2">
    <location>
        <begin position="77"/>
        <end position="106"/>
    </location>
</feature>
<keyword evidence="2" id="KW-1133">Transmembrane helix</keyword>
<dbReference type="Proteomes" id="UP000053235">
    <property type="component" value="Unassembled WGS sequence"/>
</dbReference>
<gene>
    <name evidence="3" type="ORF">LAX5112_01510</name>
</gene>
<keyword evidence="2" id="KW-0472">Membrane</keyword>
<accession>A0A0M7A1X2</accession>
<evidence type="ECO:0000313" key="3">
    <source>
        <dbReference type="EMBL" id="CTQ67764.1"/>
    </source>
</evidence>
<feature type="transmembrane region" description="Helical" evidence="2">
    <location>
        <begin position="153"/>
        <end position="172"/>
    </location>
</feature>
<feature type="transmembrane region" description="Helical" evidence="2">
    <location>
        <begin position="47"/>
        <end position="65"/>
    </location>
</feature>